<feature type="compositionally biased region" description="Acidic residues" evidence="1">
    <location>
        <begin position="157"/>
        <end position="168"/>
    </location>
</feature>
<organism evidence="3 4">
    <name type="scientific">Breznakia pachnodae</name>
    <dbReference type="NCBI Taxonomy" id="265178"/>
    <lineage>
        <taxon>Bacteria</taxon>
        <taxon>Bacillati</taxon>
        <taxon>Bacillota</taxon>
        <taxon>Erysipelotrichia</taxon>
        <taxon>Erysipelotrichales</taxon>
        <taxon>Erysipelotrichaceae</taxon>
        <taxon>Breznakia</taxon>
    </lineage>
</organism>
<keyword evidence="4" id="KW-1185">Reference proteome</keyword>
<proteinExistence type="predicted"/>
<keyword evidence="2" id="KW-0732">Signal</keyword>
<feature type="chain" id="PRO_5045488100" evidence="2">
    <location>
        <begin position="21"/>
        <end position="212"/>
    </location>
</feature>
<evidence type="ECO:0000256" key="1">
    <source>
        <dbReference type="SAM" id="MobiDB-lite"/>
    </source>
</evidence>
<feature type="region of interest" description="Disordered" evidence="1">
    <location>
        <begin position="143"/>
        <end position="168"/>
    </location>
</feature>
<protein>
    <submittedName>
        <fullName evidence="3">Type IV secretory pathway component VirB8</fullName>
    </submittedName>
</protein>
<feature type="signal peptide" evidence="2">
    <location>
        <begin position="1"/>
        <end position="20"/>
    </location>
</feature>
<name>A0ABU0DY34_9FIRM</name>
<accession>A0ABU0DY34</accession>
<dbReference type="PROSITE" id="PS51257">
    <property type="entry name" value="PROKAR_LIPOPROTEIN"/>
    <property type="match status" value="1"/>
</dbReference>
<dbReference type="Proteomes" id="UP001230220">
    <property type="component" value="Unassembled WGS sequence"/>
</dbReference>
<evidence type="ECO:0000256" key="2">
    <source>
        <dbReference type="SAM" id="SignalP"/>
    </source>
</evidence>
<evidence type="ECO:0000313" key="4">
    <source>
        <dbReference type="Proteomes" id="UP001230220"/>
    </source>
</evidence>
<dbReference type="RefSeq" id="WP_307404754.1">
    <property type="nucleotide sequence ID" value="NZ_JAUSUR010000001.1"/>
</dbReference>
<evidence type="ECO:0000313" key="3">
    <source>
        <dbReference type="EMBL" id="MDQ0359552.1"/>
    </source>
</evidence>
<sequence length="212" mass="23726">MKKLSVIVMASLLFVLGACGGSDSEDETKKEETKEELKANDVYEVPANPTDYQYELYNELTDALKSDDEAIAKSVVQNFSANFFTLKNKGSAEEVGGLTYLPEGNREDFQVFAMNYVYANYQTIIDEHGKENLPEVTKVEVNSTEATTEEFTTSTGSEEEGTYEESTDEYEGFTITVNITYADTDVAEDDLKTTATFTVLKINDRYEIIKMS</sequence>
<gene>
    <name evidence="3" type="ORF">J2S15_000283</name>
</gene>
<dbReference type="EMBL" id="JAUSUR010000001">
    <property type="protein sequence ID" value="MDQ0359552.1"/>
    <property type="molecule type" value="Genomic_DNA"/>
</dbReference>
<comment type="caution">
    <text evidence="3">The sequence shown here is derived from an EMBL/GenBank/DDBJ whole genome shotgun (WGS) entry which is preliminary data.</text>
</comment>
<feature type="compositionally biased region" description="Low complexity" evidence="1">
    <location>
        <begin position="143"/>
        <end position="156"/>
    </location>
</feature>
<reference evidence="3 4" key="1">
    <citation type="submission" date="2023-07" db="EMBL/GenBank/DDBJ databases">
        <title>Genomic Encyclopedia of Type Strains, Phase IV (KMG-IV): sequencing the most valuable type-strain genomes for metagenomic binning, comparative biology and taxonomic classification.</title>
        <authorList>
            <person name="Goeker M."/>
        </authorList>
    </citation>
    <scope>NUCLEOTIDE SEQUENCE [LARGE SCALE GENOMIC DNA]</scope>
    <source>
        <strain evidence="3 4">DSM 16784</strain>
    </source>
</reference>